<dbReference type="AlphaFoldDB" id="A0A6M3KVS4"/>
<protein>
    <submittedName>
        <fullName evidence="1">Uncharacterized protein</fullName>
    </submittedName>
</protein>
<proteinExistence type="predicted"/>
<gene>
    <name evidence="1" type="ORF">MM415B02115_0008</name>
</gene>
<evidence type="ECO:0000313" key="1">
    <source>
        <dbReference type="EMBL" id="QJA86206.1"/>
    </source>
</evidence>
<dbReference type="EMBL" id="MT142622">
    <property type="protein sequence ID" value="QJA86206.1"/>
    <property type="molecule type" value="Genomic_DNA"/>
</dbReference>
<organism evidence="1">
    <name type="scientific">viral metagenome</name>
    <dbReference type="NCBI Taxonomy" id="1070528"/>
    <lineage>
        <taxon>unclassified sequences</taxon>
        <taxon>metagenomes</taxon>
        <taxon>organismal metagenomes</taxon>
    </lineage>
</organism>
<name>A0A6M3KVS4_9ZZZZ</name>
<sequence>MKILVMTPERIDKMIASARGDCKEARIINDLNNGVPKYRIALGAHQSRLAQLLELRAAMTEVDLEELSAADLRNDPYGMGLGTYQKAISDIVDIAAQANNPT</sequence>
<accession>A0A6M3KVS4</accession>
<reference evidence="1" key="1">
    <citation type="submission" date="2020-03" db="EMBL/GenBank/DDBJ databases">
        <title>The deep terrestrial virosphere.</title>
        <authorList>
            <person name="Holmfeldt K."/>
            <person name="Nilsson E."/>
            <person name="Simone D."/>
            <person name="Lopez-Fernandez M."/>
            <person name="Wu X."/>
            <person name="de Brujin I."/>
            <person name="Lundin D."/>
            <person name="Andersson A."/>
            <person name="Bertilsson S."/>
            <person name="Dopson M."/>
        </authorList>
    </citation>
    <scope>NUCLEOTIDE SEQUENCE</scope>
    <source>
        <strain evidence="1">MM415B02115</strain>
    </source>
</reference>